<accession>A0ABQ8IU21</accession>
<dbReference type="EMBL" id="NJHN03000118">
    <property type="protein sequence ID" value="KAH9413806.1"/>
    <property type="molecule type" value="Genomic_DNA"/>
</dbReference>
<name>A0ABQ8IU21_DERPT</name>
<organism evidence="7 8">
    <name type="scientific">Dermatophagoides pteronyssinus</name>
    <name type="common">European house dust mite</name>
    <dbReference type="NCBI Taxonomy" id="6956"/>
    <lineage>
        <taxon>Eukaryota</taxon>
        <taxon>Metazoa</taxon>
        <taxon>Ecdysozoa</taxon>
        <taxon>Arthropoda</taxon>
        <taxon>Chelicerata</taxon>
        <taxon>Arachnida</taxon>
        <taxon>Acari</taxon>
        <taxon>Acariformes</taxon>
        <taxon>Sarcoptiformes</taxon>
        <taxon>Astigmata</taxon>
        <taxon>Psoroptidia</taxon>
        <taxon>Analgoidea</taxon>
        <taxon>Pyroglyphidae</taxon>
        <taxon>Dermatophagoidinae</taxon>
        <taxon>Dermatophagoides</taxon>
    </lineage>
</organism>
<dbReference type="EC" id="1.2.1.24" evidence="1"/>
<dbReference type="SUPFAM" id="SSF53720">
    <property type="entry name" value="ALDH-like"/>
    <property type="match status" value="1"/>
</dbReference>
<dbReference type="Gene3D" id="3.40.309.10">
    <property type="entry name" value="Aldehyde Dehydrogenase, Chain A, domain 2"/>
    <property type="match status" value="1"/>
</dbReference>
<evidence type="ECO:0000259" key="6">
    <source>
        <dbReference type="PROSITE" id="PS50106"/>
    </source>
</evidence>
<evidence type="ECO:0000256" key="2">
    <source>
        <dbReference type="ARBA" id="ARBA00019842"/>
    </source>
</evidence>
<evidence type="ECO:0000256" key="1">
    <source>
        <dbReference type="ARBA" id="ARBA00013051"/>
    </source>
</evidence>
<evidence type="ECO:0000313" key="7">
    <source>
        <dbReference type="EMBL" id="KAH9413806.1"/>
    </source>
</evidence>
<reference evidence="7 8" key="1">
    <citation type="journal article" date="2018" name="J. Allergy Clin. Immunol.">
        <title>High-quality assembly of Dermatophagoides pteronyssinus genome and transcriptome reveals a wide range of novel allergens.</title>
        <authorList>
            <person name="Liu X.Y."/>
            <person name="Yang K.Y."/>
            <person name="Wang M.Q."/>
            <person name="Kwok J.S."/>
            <person name="Zeng X."/>
            <person name="Yang Z."/>
            <person name="Xiao X.J."/>
            <person name="Lau C.P."/>
            <person name="Li Y."/>
            <person name="Huang Z.M."/>
            <person name="Ba J.G."/>
            <person name="Yim A.K."/>
            <person name="Ouyang C.Y."/>
            <person name="Ngai S.M."/>
            <person name="Chan T.F."/>
            <person name="Leung E.L."/>
            <person name="Liu L."/>
            <person name="Liu Z.G."/>
            <person name="Tsui S.K."/>
        </authorList>
    </citation>
    <scope>NUCLEOTIDE SEQUENCE [LARGE SCALE GENOMIC DNA]</scope>
    <source>
        <strain evidence="7">Derp</strain>
    </source>
</reference>
<dbReference type="SMART" id="SM00228">
    <property type="entry name" value="PDZ"/>
    <property type="match status" value="1"/>
</dbReference>
<dbReference type="InterPro" id="IPR036034">
    <property type="entry name" value="PDZ_sf"/>
</dbReference>
<dbReference type="Gene3D" id="2.30.42.10">
    <property type="match status" value="1"/>
</dbReference>
<dbReference type="PANTHER" id="PTHR43353:SF5">
    <property type="entry name" value="SUCCINATE-SEMIALDEHYDE DEHYDROGENASE, MITOCHONDRIAL"/>
    <property type="match status" value="1"/>
</dbReference>
<evidence type="ECO:0000256" key="4">
    <source>
        <dbReference type="ARBA" id="ARBA00030806"/>
    </source>
</evidence>
<keyword evidence="3" id="KW-0560">Oxidoreductase</keyword>
<dbReference type="Pfam" id="PF00171">
    <property type="entry name" value="Aldedh"/>
    <property type="match status" value="1"/>
</dbReference>
<gene>
    <name evidence="7" type="primary">ALDH5A1</name>
    <name evidence="7" type="ORF">DERP_014638</name>
</gene>
<dbReference type="InterPro" id="IPR015590">
    <property type="entry name" value="Aldehyde_DH_dom"/>
</dbReference>
<evidence type="ECO:0000256" key="5">
    <source>
        <dbReference type="SAM" id="MobiDB-lite"/>
    </source>
</evidence>
<proteinExistence type="predicted"/>
<evidence type="ECO:0000256" key="3">
    <source>
        <dbReference type="ARBA" id="ARBA00023002"/>
    </source>
</evidence>
<reference evidence="7 8" key="2">
    <citation type="journal article" date="2022" name="Mol. Biol. Evol.">
        <title>Comparative Genomics Reveals Insights into the Divergent Evolution of Astigmatic Mites and Household Pest Adaptations.</title>
        <authorList>
            <person name="Xiong Q."/>
            <person name="Wan A.T."/>
            <person name="Liu X."/>
            <person name="Fung C.S."/>
            <person name="Xiao X."/>
            <person name="Malainual N."/>
            <person name="Hou J."/>
            <person name="Wang L."/>
            <person name="Wang M."/>
            <person name="Yang K.Y."/>
            <person name="Cui Y."/>
            <person name="Leung E.L."/>
            <person name="Nong W."/>
            <person name="Shin S.K."/>
            <person name="Au S.W."/>
            <person name="Jeong K.Y."/>
            <person name="Chew F.T."/>
            <person name="Hui J.H."/>
            <person name="Leung T.F."/>
            <person name="Tungtrongchitr A."/>
            <person name="Zhong N."/>
            <person name="Liu Z."/>
            <person name="Tsui S.K."/>
        </authorList>
    </citation>
    <scope>NUCLEOTIDE SEQUENCE [LARGE SCALE GENOMIC DNA]</scope>
    <source>
        <strain evidence="7">Derp</strain>
    </source>
</reference>
<feature type="compositionally biased region" description="Polar residues" evidence="5">
    <location>
        <begin position="650"/>
        <end position="660"/>
    </location>
</feature>
<dbReference type="PANTHER" id="PTHR43353">
    <property type="entry name" value="SUCCINATE-SEMIALDEHYDE DEHYDROGENASE, MITOCHONDRIAL"/>
    <property type="match status" value="1"/>
</dbReference>
<evidence type="ECO:0000313" key="8">
    <source>
        <dbReference type="Proteomes" id="UP000887458"/>
    </source>
</evidence>
<protein>
    <recommendedName>
        <fullName evidence="2">Succinate-semialdehyde dehydrogenase, mitochondrial</fullName>
        <ecNumber evidence="1">1.2.1.24</ecNumber>
    </recommendedName>
    <alternativeName>
        <fullName evidence="4">NAD(+)-dependent succinic semialdehyde dehydrogenase</fullName>
    </alternativeName>
</protein>
<keyword evidence="8" id="KW-1185">Reference proteome</keyword>
<dbReference type="PROSITE" id="PS00070">
    <property type="entry name" value="ALDEHYDE_DEHYDR_CYS"/>
    <property type="match status" value="1"/>
</dbReference>
<feature type="region of interest" description="Disordered" evidence="5">
    <location>
        <begin position="646"/>
        <end position="687"/>
    </location>
</feature>
<dbReference type="SUPFAM" id="SSF50156">
    <property type="entry name" value="PDZ domain-like"/>
    <property type="match status" value="1"/>
</dbReference>
<dbReference type="InterPro" id="IPR050740">
    <property type="entry name" value="Aldehyde_DH_Superfamily"/>
</dbReference>
<dbReference type="PROSITE" id="PS50106">
    <property type="entry name" value="PDZ"/>
    <property type="match status" value="1"/>
</dbReference>
<comment type="caution">
    <text evidence="7">The sequence shown here is derived from an EMBL/GenBank/DDBJ whole genome shotgun (WGS) entry which is preliminary data.</text>
</comment>
<dbReference type="InterPro" id="IPR016161">
    <property type="entry name" value="Ald_DH/histidinol_DH"/>
</dbReference>
<dbReference type="Pfam" id="PF00595">
    <property type="entry name" value="PDZ"/>
    <property type="match status" value="1"/>
</dbReference>
<dbReference type="Proteomes" id="UP000887458">
    <property type="component" value="Unassembled WGS sequence"/>
</dbReference>
<dbReference type="InterPro" id="IPR001478">
    <property type="entry name" value="PDZ"/>
</dbReference>
<dbReference type="InterPro" id="IPR016162">
    <property type="entry name" value="Ald_DH_N"/>
</dbReference>
<sequence>MSFITKSQILISNIGQRKLLTNTTTTIIRTFSSKNDLYRQLIFEKAFIDGKFCQSENGEKFNVLNPSNGKLIGNVADCTVNDVKRAVQAAKRSFNDHWSQTLAKDRAQLLKRLFTLQLDNTEPLAQLITAEMGKPIRESRGEIMYGASFLEWFAEEARRIHGEILQSPWPDKRISYRKEPSGTVAIITPWNFPNAMVTRKMAAALAAGCTVVIKPPEDTPFSVLALAALSIKAGFPPGVINIVPVSRKNTQKIGSYLCNASDISVISFTGSTQVGKWLLQNSANTVKRVCLELGGDAPFIVFDSADIDKAVQGCIVSKFRNAGQTCVCANRIFVQDAIHDRFVDSLAKQMQKELIVGDGFDENTTIGPLINGKAMEKVMTHVEDAQSKGAKILIGGHKHEQQGGYFFQPTLITNAKSDMLIAQEETFGPIAAIFRFKTENDVIRMANDCRRGLAGYFYSQDYAQIERITRRLEVGMIGINDGILSCCEAPFGGIKESGLGREGGTHFGVDEFLNVKYSFCLPFSLIFNQINQSIMLQSIEKTFDSAFFNANHSLRFMQKFITQINDGILAEDLGEQLGQLIQNVIEQLSVLAFCFAQLMCKTILFSENCYVIKERQSRLQMENFHLKSDKLLMDFFRKIVQNLPIENRKTNSSNRQQNQSDRLKQRTKRKSKTKSSNDERNKTSIKTDNNLMIADNFENNLIYNLEKNDRLKIRLNHQHHYYKTDAFRMVYRNFKETELISNLRAQNIERQREIVMLETELATYHLMVRYLNNQLSGRIQQIQLLTRDRKDSNFDQVWNDLESEISLNKFKTISNALNTTIPNVEHGILMNLFQVHNNQDEQKKSEIKVDDNDQTNEMEKQTIVPVETIGNDDDKTISIECKNFRKSWYNIGQFRFIIIDLNNEALGISITGGKEYGLPILISKIHPNTPAHRSSSFITGDIILSVNFIDFTDLTHDEAADLLKNLSGHCRFGVIYLKIDEKDEMIMKKFSNNSIGEDQKQIFIDYYPDYGTSSSS</sequence>
<dbReference type="CDD" id="cd07103">
    <property type="entry name" value="ALDH_F5_SSADH_GabD"/>
    <property type="match status" value="1"/>
</dbReference>
<dbReference type="InterPro" id="IPR016163">
    <property type="entry name" value="Ald_DH_C"/>
</dbReference>
<feature type="domain" description="PDZ" evidence="6">
    <location>
        <begin position="896"/>
        <end position="978"/>
    </location>
</feature>
<dbReference type="InterPro" id="IPR016160">
    <property type="entry name" value="Ald_DH_CS_CYS"/>
</dbReference>
<dbReference type="Gene3D" id="3.40.605.10">
    <property type="entry name" value="Aldehyde Dehydrogenase, Chain A, domain 1"/>
    <property type="match status" value="1"/>
</dbReference>